<keyword evidence="24" id="KW-1185">Reference proteome</keyword>
<dbReference type="PANTHER" id="PTHR18945">
    <property type="entry name" value="NEUROTRANSMITTER GATED ION CHANNEL"/>
    <property type="match status" value="1"/>
</dbReference>
<dbReference type="CDD" id="cd19049">
    <property type="entry name" value="LGIC_TM_anion"/>
    <property type="match status" value="1"/>
</dbReference>
<keyword evidence="17 19" id="KW-0407">Ion channel</keyword>
<comment type="caution">
    <text evidence="23">The sequence shown here is derived from an EMBL/GenBank/DDBJ whole genome shotgun (WGS) entry which is preliminary data.</text>
</comment>
<keyword evidence="16" id="KW-1071">Ligand-gated ion channel</keyword>
<feature type="domain" description="Neurotransmitter-gated ion-channel ligand-binding" evidence="21">
    <location>
        <begin position="5"/>
        <end position="105"/>
    </location>
</feature>
<dbReference type="InterPro" id="IPR006029">
    <property type="entry name" value="Neurotrans-gated_channel_TM"/>
</dbReference>
<dbReference type="SUPFAM" id="SSF63712">
    <property type="entry name" value="Nicotinic receptor ligand binding domain-like"/>
    <property type="match status" value="1"/>
</dbReference>
<gene>
    <name evidence="23" type="primary">Lcch3_1</name>
    <name evidence="23" type="ORF">Anas_05520</name>
</gene>
<evidence type="ECO:0000256" key="17">
    <source>
        <dbReference type="ARBA" id="ARBA00023303"/>
    </source>
</evidence>
<keyword evidence="6 19" id="KW-1133">Transmembrane helix</keyword>
<evidence type="ECO:0000256" key="15">
    <source>
        <dbReference type="ARBA" id="ARBA00023257"/>
    </source>
</evidence>
<comment type="similarity">
    <text evidence="1">Belongs to the ligand-gated ion channel (TC 1.A.9) family. Gamma-aminobutyric acid receptor (TC 1.A.9.5) subfamily.</text>
</comment>
<keyword evidence="9 19" id="KW-0472">Membrane</keyword>
<evidence type="ECO:0000256" key="14">
    <source>
        <dbReference type="ARBA" id="ARBA00023214"/>
    </source>
</evidence>
<evidence type="ECO:0000313" key="24">
    <source>
        <dbReference type="Proteomes" id="UP000326759"/>
    </source>
</evidence>
<dbReference type="InterPro" id="IPR006201">
    <property type="entry name" value="Neur_channel"/>
</dbReference>
<comment type="subcellular location">
    <subcellularLocation>
        <location evidence="18">Postsynaptic cell membrane</location>
        <topology evidence="18">Multi-pass membrane protein</topology>
    </subcellularLocation>
</comment>
<keyword evidence="13" id="KW-0325">Glycoprotein</keyword>
<keyword evidence="8 19" id="KW-0406">Ion transport</keyword>
<evidence type="ECO:0000259" key="21">
    <source>
        <dbReference type="Pfam" id="PF02931"/>
    </source>
</evidence>
<keyword evidence="7" id="KW-0770">Synapse</keyword>
<evidence type="ECO:0000256" key="11">
    <source>
        <dbReference type="ARBA" id="ARBA00023170"/>
    </source>
</evidence>
<evidence type="ECO:0000259" key="22">
    <source>
        <dbReference type="Pfam" id="PF02932"/>
    </source>
</evidence>
<dbReference type="Gene3D" id="1.20.58.390">
    <property type="entry name" value="Neurotransmitter-gated ion-channel transmembrane domain"/>
    <property type="match status" value="1"/>
</dbReference>
<keyword evidence="4 19" id="KW-0812">Transmembrane</keyword>
<keyword evidence="15" id="KW-0628">Postsynaptic cell membrane</keyword>
<dbReference type="PRINTS" id="PR00252">
    <property type="entry name" value="NRIONCHANNEL"/>
</dbReference>
<dbReference type="Gene3D" id="2.70.170.10">
    <property type="entry name" value="Neurotransmitter-gated ion-channel ligand-binding domain"/>
    <property type="match status" value="1"/>
</dbReference>
<evidence type="ECO:0000256" key="10">
    <source>
        <dbReference type="ARBA" id="ARBA00023157"/>
    </source>
</evidence>
<comment type="caution">
    <text evidence="19">Lacks conserved residue(s) required for the propagation of feature annotation.</text>
</comment>
<feature type="transmembrane region" description="Helical" evidence="19">
    <location>
        <begin position="164"/>
        <end position="184"/>
    </location>
</feature>
<feature type="transmembrane region" description="Helical" evidence="19">
    <location>
        <begin position="196"/>
        <end position="223"/>
    </location>
</feature>
<dbReference type="OrthoDB" id="8890589at2759"/>
<name>A0A5N5TKW0_9CRUS</name>
<dbReference type="InterPro" id="IPR036734">
    <property type="entry name" value="Neur_chan_lig-bd_sf"/>
</dbReference>
<dbReference type="GO" id="GO:0045211">
    <property type="term" value="C:postsynaptic membrane"/>
    <property type="evidence" value="ECO:0007669"/>
    <property type="project" value="UniProtKB-SubCell"/>
</dbReference>
<dbReference type="PROSITE" id="PS00236">
    <property type="entry name" value="NEUROTR_ION_CHANNEL"/>
    <property type="match status" value="1"/>
</dbReference>
<evidence type="ECO:0000256" key="20">
    <source>
        <dbReference type="SAM" id="MobiDB-lite"/>
    </source>
</evidence>
<evidence type="ECO:0000256" key="16">
    <source>
        <dbReference type="ARBA" id="ARBA00023286"/>
    </source>
</evidence>
<evidence type="ECO:0000256" key="3">
    <source>
        <dbReference type="ARBA" id="ARBA00022475"/>
    </source>
</evidence>
<dbReference type="InterPro" id="IPR006028">
    <property type="entry name" value="GABAA/Glycine_rcpt"/>
</dbReference>
<dbReference type="InterPro" id="IPR018000">
    <property type="entry name" value="Neurotransmitter_ion_chnl_CS"/>
</dbReference>
<reference evidence="23 24" key="1">
    <citation type="journal article" date="2019" name="PLoS Biol.">
        <title>Sex chromosomes control vertical transmission of feminizing Wolbachia symbionts in an isopod.</title>
        <authorList>
            <person name="Becking T."/>
            <person name="Chebbi M.A."/>
            <person name="Giraud I."/>
            <person name="Moumen B."/>
            <person name="Laverre T."/>
            <person name="Caubet Y."/>
            <person name="Peccoud J."/>
            <person name="Gilbert C."/>
            <person name="Cordaux R."/>
        </authorList>
    </citation>
    <scope>NUCLEOTIDE SEQUENCE [LARGE SCALE GENOMIC DNA]</scope>
    <source>
        <strain evidence="23">ANa2</strain>
        <tissue evidence="23">Whole body excluding digestive tract and cuticle</tissue>
    </source>
</reference>
<dbReference type="FunFam" id="1.20.58.390:FF:000040">
    <property type="entry name" value="Gamma-aminobutyric acid receptor subunit beta-like"/>
    <property type="match status" value="1"/>
</dbReference>
<keyword evidence="5" id="KW-0732">Signal</keyword>
<evidence type="ECO:0000256" key="12">
    <source>
        <dbReference type="ARBA" id="ARBA00023173"/>
    </source>
</evidence>
<dbReference type="GO" id="GO:0005230">
    <property type="term" value="F:extracellular ligand-gated monoatomic ion channel activity"/>
    <property type="evidence" value="ECO:0007669"/>
    <property type="project" value="InterPro"/>
</dbReference>
<keyword evidence="3" id="KW-1003">Cell membrane</keyword>
<accession>A0A5N5TKW0</accession>
<dbReference type="InterPro" id="IPR006202">
    <property type="entry name" value="Neur_chan_lig-bd"/>
</dbReference>
<feature type="region of interest" description="Disordered" evidence="20">
    <location>
        <begin position="231"/>
        <end position="266"/>
    </location>
</feature>
<evidence type="ECO:0000256" key="8">
    <source>
        <dbReference type="ARBA" id="ARBA00023065"/>
    </source>
</evidence>
<dbReference type="GO" id="GO:0099095">
    <property type="term" value="F:ligand-gated monoatomic anion channel activity"/>
    <property type="evidence" value="ECO:0007669"/>
    <property type="project" value="UniProtKB-ARBA"/>
</dbReference>
<dbReference type="InterPro" id="IPR036719">
    <property type="entry name" value="Neuro-gated_channel_TM_sf"/>
</dbReference>
<evidence type="ECO:0000256" key="6">
    <source>
        <dbReference type="ARBA" id="ARBA00022989"/>
    </source>
</evidence>
<evidence type="ECO:0000256" key="18">
    <source>
        <dbReference type="ARBA" id="ARBA00034104"/>
    </source>
</evidence>
<feature type="transmembrane region" description="Helical" evidence="19">
    <location>
        <begin position="134"/>
        <end position="158"/>
    </location>
</feature>
<keyword evidence="14" id="KW-0868">Chloride</keyword>
<evidence type="ECO:0000256" key="9">
    <source>
        <dbReference type="ARBA" id="ARBA00023136"/>
    </source>
</evidence>
<dbReference type="GO" id="GO:0004888">
    <property type="term" value="F:transmembrane signaling receptor activity"/>
    <property type="evidence" value="ECO:0007669"/>
    <property type="project" value="InterPro"/>
</dbReference>
<proteinExistence type="inferred from homology"/>
<evidence type="ECO:0000256" key="7">
    <source>
        <dbReference type="ARBA" id="ARBA00023018"/>
    </source>
</evidence>
<protein>
    <submittedName>
        <fullName evidence="23">Gamma-aminobutyric acid receptor subunit beta-like</fullName>
    </submittedName>
</protein>
<dbReference type="GO" id="GO:0034707">
    <property type="term" value="C:chloride channel complex"/>
    <property type="evidence" value="ECO:0007669"/>
    <property type="project" value="UniProtKB-KW"/>
</dbReference>
<evidence type="ECO:0000313" key="23">
    <source>
        <dbReference type="EMBL" id="KAB7506804.1"/>
    </source>
</evidence>
<dbReference type="SUPFAM" id="SSF90112">
    <property type="entry name" value="Neurotransmitter-gated ion-channel transmembrane pore"/>
    <property type="match status" value="1"/>
</dbReference>
<organism evidence="23 24">
    <name type="scientific">Armadillidium nasatum</name>
    <dbReference type="NCBI Taxonomy" id="96803"/>
    <lineage>
        <taxon>Eukaryota</taxon>
        <taxon>Metazoa</taxon>
        <taxon>Ecdysozoa</taxon>
        <taxon>Arthropoda</taxon>
        <taxon>Crustacea</taxon>
        <taxon>Multicrustacea</taxon>
        <taxon>Malacostraca</taxon>
        <taxon>Eumalacostraca</taxon>
        <taxon>Peracarida</taxon>
        <taxon>Isopoda</taxon>
        <taxon>Oniscidea</taxon>
        <taxon>Crinocheta</taxon>
        <taxon>Armadillidiidae</taxon>
        <taxon>Armadillidium</taxon>
    </lineage>
</organism>
<evidence type="ECO:0000256" key="1">
    <source>
        <dbReference type="ARBA" id="ARBA00010180"/>
    </source>
</evidence>
<evidence type="ECO:0000256" key="4">
    <source>
        <dbReference type="ARBA" id="ARBA00022692"/>
    </source>
</evidence>
<feature type="domain" description="Neurotransmitter-gated ion-channel transmembrane" evidence="22">
    <location>
        <begin position="141"/>
        <end position="369"/>
    </location>
</feature>
<dbReference type="PRINTS" id="PR00253">
    <property type="entry name" value="GABAARECEPTR"/>
</dbReference>
<dbReference type="AlphaFoldDB" id="A0A5N5TKW0"/>
<keyword evidence="12" id="KW-0869">Chloride channel</keyword>
<evidence type="ECO:0000256" key="5">
    <source>
        <dbReference type="ARBA" id="ARBA00022729"/>
    </source>
</evidence>
<keyword evidence="2 19" id="KW-0813">Transport</keyword>
<evidence type="ECO:0000256" key="13">
    <source>
        <dbReference type="ARBA" id="ARBA00023180"/>
    </source>
</evidence>
<dbReference type="Proteomes" id="UP000326759">
    <property type="component" value="Unassembled WGS sequence"/>
</dbReference>
<dbReference type="Pfam" id="PF02932">
    <property type="entry name" value="Neur_chan_memb"/>
    <property type="match status" value="1"/>
</dbReference>
<dbReference type="GO" id="GO:0005254">
    <property type="term" value="F:chloride channel activity"/>
    <property type="evidence" value="ECO:0007669"/>
    <property type="project" value="UniProtKB-KW"/>
</dbReference>
<dbReference type="EMBL" id="SEYY01000650">
    <property type="protein sequence ID" value="KAB7506804.1"/>
    <property type="molecule type" value="Genomic_DNA"/>
</dbReference>
<evidence type="ECO:0000256" key="2">
    <source>
        <dbReference type="ARBA" id="ARBA00022448"/>
    </source>
</evidence>
<keyword evidence="11 23" id="KW-0675">Receptor</keyword>
<sequence>MKIKYDYTITMYLNQYWKDERLAFSSNDEVLTLPGDFAEKIWVPDTFFANDKNSYLHDVTEKNKMVRLHGDGAITYGMRFTTTLACMMDLHYYPLDTQNCTFTIIGHEANHRTEELATGVYRRLSISFMLQRNIGYFIFQTYLPSILIVMLSWVSFWINHEATSARVALGITTVLTMTTISTGVRSSLPRISYVKAIDIYLVMCFVFVFAALLEYAAVNYTFWGQKAKKKPKKLKEGETPAPTPKTSTQSQGQLGVPGSATGAKSDGFAQGTEEIIELQDIRMSPIPSIRQRHNSKFFSRENSLQDLKFPPSFRINRNYSFSGRSGLPAGRQPSKRKVLSTLRKGAVAIKRSIPTIKDVNIIDKYSRII</sequence>
<dbReference type="Pfam" id="PF02931">
    <property type="entry name" value="Neur_chan_LBD"/>
    <property type="match status" value="1"/>
</dbReference>
<feature type="compositionally biased region" description="Polar residues" evidence="20">
    <location>
        <begin position="244"/>
        <end position="253"/>
    </location>
</feature>
<evidence type="ECO:0000256" key="19">
    <source>
        <dbReference type="RuleBase" id="RU000687"/>
    </source>
</evidence>
<keyword evidence="10" id="KW-1015">Disulfide bond</keyword>
<dbReference type="InterPro" id="IPR038050">
    <property type="entry name" value="Neuro_actylchol_rec"/>
</dbReference>